<evidence type="ECO:0000256" key="4">
    <source>
        <dbReference type="ARBA" id="ARBA00023125"/>
    </source>
</evidence>
<dbReference type="InterPro" id="IPR014284">
    <property type="entry name" value="RNA_pol_sigma-70_dom"/>
</dbReference>
<feature type="domain" description="RNA polymerase sigma factor 70 region 4 type 2" evidence="7">
    <location>
        <begin position="106"/>
        <end position="156"/>
    </location>
</feature>
<dbReference type="PANTHER" id="PTHR43133:SF8">
    <property type="entry name" value="RNA POLYMERASE SIGMA FACTOR HI_1459-RELATED"/>
    <property type="match status" value="1"/>
</dbReference>
<dbReference type="EMBL" id="RAPN01000001">
    <property type="protein sequence ID" value="RKD91134.1"/>
    <property type="molecule type" value="Genomic_DNA"/>
</dbReference>
<dbReference type="InterPro" id="IPR036388">
    <property type="entry name" value="WH-like_DNA-bd_sf"/>
</dbReference>
<dbReference type="InterPro" id="IPR013325">
    <property type="entry name" value="RNA_pol_sigma_r2"/>
</dbReference>
<keyword evidence="9" id="KW-1185">Reference proteome</keyword>
<dbReference type="CDD" id="cd06171">
    <property type="entry name" value="Sigma70_r4"/>
    <property type="match status" value="1"/>
</dbReference>
<dbReference type="InterPro" id="IPR013324">
    <property type="entry name" value="RNA_pol_sigma_r3/r4-like"/>
</dbReference>
<name>A0A419W6P3_9BACT</name>
<evidence type="ECO:0000259" key="7">
    <source>
        <dbReference type="Pfam" id="PF08281"/>
    </source>
</evidence>
<dbReference type="InterPro" id="IPR039425">
    <property type="entry name" value="RNA_pol_sigma-70-like"/>
</dbReference>
<proteinExistence type="inferred from homology"/>
<comment type="caution">
    <text evidence="8">The sequence shown here is derived from an EMBL/GenBank/DDBJ whole genome shotgun (WGS) entry which is preliminary data.</text>
</comment>
<sequence length="168" mass="20032">MLASEFKTKVLPLSNKLMRFATQMLHDEEQARDIIQDVFLKLWQKKDSLREVDNMEAFAMRMTRNRCLDLFKAKKPVLAEDDFLKRNSTESRDLQNEIELSESALLVRKLIRNLPDIQRTVMHLRDIEQYEYEEIAQMTDLTVNTIRVNLSRARKKVRDELIKREYGN</sequence>
<evidence type="ECO:0000256" key="3">
    <source>
        <dbReference type="ARBA" id="ARBA00023082"/>
    </source>
</evidence>
<dbReference type="PANTHER" id="PTHR43133">
    <property type="entry name" value="RNA POLYMERASE ECF-TYPE SIGMA FACTO"/>
    <property type="match status" value="1"/>
</dbReference>
<evidence type="ECO:0000313" key="9">
    <source>
        <dbReference type="Proteomes" id="UP000283387"/>
    </source>
</evidence>
<dbReference type="OrthoDB" id="795989at2"/>
<dbReference type="SUPFAM" id="SSF88946">
    <property type="entry name" value="Sigma2 domain of RNA polymerase sigma factors"/>
    <property type="match status" value="1"/>
</dbReference>
<protein>
    <submittedName>
        <fullName evidence="8">RNA polymerase sigma-70 factor (ECF subfamily)</fullName>
    </submittedName>
</protein>
<keyword evidence="4" id="KW-0238">DNA-binding</keyword>
<dbReference type="InterPro" id="IPR013249">
    <property type="entry name" value="RNA_pol_sigma70_r4_t2"/>
</dbReference>
<dbReference type="Pfam" id="PF04542">
    <property type="entry name" value="Sigma70_r2"/>
    <property type="match status" value="1"/>
</dbReference>
<dbReference type="Gene3D" id="1.10.10.10">
    <property type="entry name" value="Winged helix-like DNA-binding domain superfamily/Winged helix DNA-binding domain"/>
    <property type="match status" value="1"/>
</dbReference>
<dbReference type="GO" id="GO:0003677">
    <property type="term" value="F:DNA binding"/>
    <property type="evidence" value="ECO:0007669"/>
    <property type="project" value="UniProtKB-KW"/>
</dbReference>
<dbReference type="InterPro" id="IPR007627">
    <property type="entry name" value="RNA_pol_sigma70_r2"/>
</dbReference>
<keyword evidence="2" id="KW-0805">Transcription regulation</keyword>
<evidence type="ECO:0000256" key="1">
    <source>
        <dbReference type="ARBA" id="ARBA00010641"/>
    </source>
</evidence>
<dbReference type="AlphaFoldDB" id="A0A419W6P3"/>
<keyword evidence="5" id="KW-0804">Transcription</keyword>
<keyword evidence="3" id="KW-0731">Sigma factor</keyword>
<evidence type="ECO:0000256" key="2">
    <source>
        <dbReference type="ARBA" id="ARBA00023015"/>
    </source>
</evidence>
<dbReference type="GO" id="GO:0006352">
    <property type="term" value="P:DNA-templated transcription initiation"/>
    <property type="evidence" value="ECO:0007669"/>
    <property type="project" value="InterPro"/>
</dbReference>
<organism evidence="8 9">
    <name type="scientific">Mangrovibacterium diazotrophicum</name>
    <dbReference type="NCBI Taxonomy" id="1261403"/>
    <lineage>
        <taxon>Bacteria</taxon>
        <taxon>Pseudomonadati</taxon>
        <taxon>Bacteroidota</taxon>
        <taxon>Bacteroidia</taxon>
        <taxon>Marinilabiliales</taxon>
        <taxon>Prolixibacteraceae</taxon>
        <taxon>Mangrovibacterium</taxon>
    </lineage>
</organism>
<gene>
    <name evidence="8" type="ORF">BC643_1483</name>
</gene>
<dbReference type="NCBIfam" id="TIGR02937">
    <property type="entry name" value="sigma70-ECF"/>
    <property type="match status" value="1"/>
</dbReference>
<evidence type="ECO:0000313" key="8">
    <source>
        <dbReference type="EMBL" id="RKD91134.1"/>
    </source>
</evidence>
<accession>A0A419W6P3</accession>
<dbReference type="Gene3D" id="1.10.1740.10">
    <property type="match status" value="1"/>
</dbReference>
<dbReference type="Proteomes" id="UP000283387">
    <property type="component" value="Unassembled WGS sequence"/>
</dbReference>
<dbReference type="Pfam" id="PF08281">
    <property type="entry name" value="Sigma70_r4_2"/>
    <property type="match status" value="1"/>
</dbReference>
<dbReference type="SUPFAM" id="SSF88659">
    <property type="entry name" value="Sigma3 and sigma4 domains of RNA polymerase sigma factors"/>
    <property type="match status" value="1"/>
</dbReference>
<reference evidence="8 9" key="1">
    <citation type="submission" date="2018-09" db="EMBL/GenBank/DDBJ databases">
        <title>Genomic Encyclopedia of Archaeal and Bacterial Type Strains, Phase II (KMG-II): from individual species to whole genera.</title>
        <authorList>
            <person name="Goeker M."/>
        </authorList>
    </citation>
    <scope>NUCLEOTIDE SEQUENCE [LARGE SCALE GENOMIC DNA]</scope>
    <source>
        <strain evidence="8 9">DSM 27148</strain>
    </source>
</reference>
<evidence type="ECO:0000256" key="5">
    <source>
        <dbReference type="ARBA" id="ARBA00023163"/>
    </source>
</evidence>
<dbReference type="RefSeq" id="WP_120272466.1">
    <property type="nucleotide sequence ID" value="NZ_RAPN01000001.1"/>
</dbReference>
<evidence type="ECO:0000259" key="6">
    <source>
        <dbReference type="Pfam" id="PF04542"/>
    </source>
</evidence>
<comment type="similarity">
    <text evidence="1">Belongs to the sigma-70 factor family. ECF subfamily.</text>
</comment>
<dbReference type="GO" id="GO:0016987">
    <property type="term" value="F:sigma factor activity"/>
    <property type="evidence" value="ECO:0007669"/>
    <property type="project" value="UniProtKB-KW"/>
</dbReference>
<feature type="domain" description="RNA polymerase sigma-70 region 2" evidence="6">
    <location>
        <begin position="15"/>
        <end position="75"/>
    </location>
</feature>